<dbReference type="NCBIfam" id="TIGR02937">
    <property type="entry name" value="sigma70-ECF"/>
    <property type="match status" value="1"/>
</dbReference>
<dbReference type="InterPro" id="IPR014284">
    <property type="entry name" value="RNA_pol_sigma-70_dom"/>
</dbReference>
<evidence type="ECO:0000256" key="1">
    <source>
        <dbReference type="ARBA" id="ARBA00010641"/>
    </source>
</evidence>
<dbReference type="RefSeq" id="WP_092056907.1">
    <property type="nucleotide sequence ID" value="NZ_FOQD01000026.1"/>
</dbReference>
<dbReference type="OrthoDB" id="215424at2"/>
<dbReference type="SUPFAM" id="SSF88946">
    <property type="entry name" value="Sigma2 domain of RNA polymerase sigma factors"/>
    <property type="match status" value="1"/>
</dbReference>
<proteinExistence type="inferred from homology"/>
<dbReference type="Gene3D" id="1.10.1740.10">
    <property type="match status" value="1"/>
</dbReference>
<keyword evidence="3" id="KW-0731">Sigma factor</keyword>
<dbReference type="InterPro" id="IPR013325">
    <property type="entry name" value="RNA_pol_sigma_r2"/>
</dbReference>
<dbReference type="GO" id="GO:0016987">
    <property type="term" value="F:sigma factor activity"/>
    <property type="evidence" value="ECO:0007669"/>
    <property type="project" value="UniProtKB-KW"/>
</dbReference>
<dbReference type="AlphaFoldDB" id="A0A1I3SVG5"/>
<evidence type="ECO:0000313" key="8">
    <source>
        <dbReference type="EMBL" id="SFJ62844.1"/>
    </source>
</evidence>
<dbReference type="InterPro" id="IPR013249">
    <property type="entry name" value="RNA_pol_sigma70_r4_t2"/>
</dbReference>
<keyword evidence="4" id="KW-0238">DNA-binding</keyword>
<dbReference type="Proteomes" id="UP000199518">
    <property type="component" value="Unassembled WGS sequence"/>
</dbReference>
<dbReference type="InterPro" id="IPR013324">
    <property type="entry name" value="RNA_pol_sigma_r3/r4-like"/>
</dbReference>
<dbReference type="SUPFAM" id="SSF88659">
    <property type="entry name" value="Sigma3 and sigma4 domains of RNA polymerase sigma factors"/>
    <property type="match status" value="1"/>
</dbReference>
<sequence length="197" mass="22661">MAVTRSSLLLQLREGAAHAAWDEFLELYRPLITSTLARSGVPAHEIDDALQEVVMQLLRVLPGFRYQKQRGFFRGWLRRVTTNKAIDLHRKQSGMPATCEAPESWPDDRSAGEAWDREFQLGLLKSAMKCVEPEFRTKTWQCFQLRVLEGRSGEEVARQLGVSENAVYVNCSRVTGRLREFCEFHGEDLHHETADRR</sequence>
<protein>
    <submittedName>
        <fullName evidence="8">RNA polymerase sigma-70 factor, ECF subfamily</fullName>
    </submittedName>
</protein>
<dbReference type="Gene3D" id="1.10.10.10">
    <property type="entry name" value="Winged helix-like DNA-binding domain superfamily/Winged helix DNA-binding domain"/>
    <property type="match status" value="1"/>
</dbReference>
<dbReference type="PANTHER" id="PTHR43133">
    <property type="entry name" value="RNA POLYMERASE ECF-TYPE SIGMA FACTO"/>
    <property type="match status" value="1"/>
</dbReference>
<evidence type="ECO:0000256" key="3">
    <source>
        <dbReference type="ARBA" id="ARBA00023082"/>
    </source>
</evidence>
<dbReference type="STRING" id="1576369.SAMN05421753_1267"/>
<dbReference type="InterPro" id="IPR039425">
    <property type="entry name" value="RNA_pol_sigma-70-like"/>
</dbReference>
<keyword evidence="9" id="KW-1185">Reference proteome</keyword>
<evidence type="ECO:0000259" key="7">
    <source>
        <dbReference type="Pfam" id="PF08281"/>
    </source>
</evidence>
<evidence type="ECO:0000256" key="2">
    <source>
        <dbReference type="ARBA" id="ARBA00023015"/>
    </source>
</evidence>
<evidence type="ECO:0000313" key="9">
    <source>
        <dbReference type="Proteomes" id="UP000199518"/>
    </source>
</evidence>
<dbReference type="GO" id="GO:0006352">
    <property type="term" value="P:DNA-templated transcription initiation"/>
    <property type="evidence" value="ECO:0007669"/>
    <property type="project" value="InterPro"/>
</dbReference>
<dbReference type="PANTHER" id="PTHR43133:SF8">
    <property type="entry name" value="RNA POLYMERASE SIGMA FACTOR HI_1459-RELATED"/>
    <property type="match status" value="1"/>
</dbReference>
<comment type="similarity">
    <text evidence="1">Belongs to the sigma-70 factor family. ECF subfamily.</text>
</comment>
<feature type="domain" description="RNA polymerase sigma factor 70 region 4 type 2" evidence="7">
    <location>
        <begin position="141"/>
        <end position="173"/>
    </location>
</feature>
<accession>A0A1I3SVG5</accession>
<dbReference type="InterPro" id="IPR036388">
    <property type="entry name" value="WH-like_DNA-bd_sf"/>
</dbReference>
<keyword evidence="2" id="KW-0805">Transcription regulation</keyword>
<dbReference type="GO" id="GO:0003677">
    <property type="term" value="F:DNA binding"/>
    <property type="evidence" value="ECO:0007669"/>
    <property type="project" value="UniProtKB-KW"/>
</dbReference>
<evidence type="ECO:0000259" key="6">
    <source>
        <dbReference type="Pfam" id="PF04542"/>
    </source>
</evidence>
<evidence type="ECO:0000256" key="4">
    <source>
        <dbReference type="ARBA" id="ARBA00023125"/>
    </source>
</evidence>
<reference evidence="9" key="1">
    <citation type="submission" date="2016-10" db="EMBL/GenBank/DDBJ databases">
        <authorList>
            <person name="Varghese N."/>
            <person name="Submissions S."/>
        </authorList>
    </citation>
    <scope>NUCLEOTIDE SEQUENCE [LARGE SCALE GENOMIC DNA]</scope>
    <source>
        <strain evidence="9">DSM 26348</strain>
    </source>
</reference>
<dbReference type="EMBL" id="FOQD01000026">
    <property type="protein sequence ID" value="SFJ62844.1"/>
    <property type="molecule type" value="Genomic_DNA"/>
</dbReference>
<name>A0A1I3SVG5_9PLAN</name>
<gene>
    <name evidence="8" type="ORF">SAMN05421753_1267</name>
</gene>
<evidence type="ECO:0000256" key="5">
    <source>
        <dbReference type="ARBA" id="ARBA00023163"/>
    </source>
</evidence>
<organism evidence="8 9">
    <name type="scientific">Planctomicrobium piriforme</name>
    <dbReference type="NCBI Taxonomy" id="1576369"/>
    <lineage>
        <taxon>Bacteria</taxon>
        <taxon>Pseudomonadati</taxon>
        <taxon>Planctomycetota</taxon>
        <taxon>Planctomycetia</taxon>
        <taxon>Planctomycetales</taxon>
        <taxon>Planctomycetaceae</taxon>
        <taxon>Planctomicrobium</taxon>
    </lineage>
</organism>
<dbReference type="Pfam" id="PF08281">
    <property type="entry name" value="Sigma70_r4_2"/>
    <property type="match status" value="1"/>
</dbReference>
<dbReference type="Pfam" id="PF04542">
    <property type="entry name" value="Sigma70_r2"/>
    <property type="match status" value="1"/>
</dbReference>
<dbReference type="InterPro" id="IPR007627">
    <property type="entry name" value="RNA_pol_sigma70_r2"/>
</dbReference>
<keyword evidence="5" id="KW-0804">Transcription</keyword>
<feature type="domain" description="RNA polymerase sigma-70 region 2" evidence="6">
    <location>
        <begin position="26"/>
        <end position="93"/>
    </location>
</feature>